<evidence type="ECO:0000313" key="9">
    <source>
        <dbReference type="Proteomes" id="UP000095300"/>
    </source>
</evidence>
<organism evidence="8 9">
    <name type="scientific">Stomoxys calcitrans</name>
    <name type="common">Stable fly</name>
    <name type="synonym">Conops calcitrans</name>
    <dbReference type="NCBI Taxonomy" id="35570"/>
    <lineage>
        <taxon>Eukaryota</taxon>
        <taxon>Metazoa</taxon>
        <taxon>Ecdysozoa</taxon>
        <taxon>Arthropoda</taxon>
        <taxon>Hexapoda</taxon>
        <taxon>Insecta</taxon>
        <taxon>Pterygota</taxon>
        <taxon>Neoptera</taxon>
        <taxon>Endopterygota</taxon>
        <taxon>Diptera</taxon>
        <taxon>Brachycera</taxon>
        <taxon>Muscomorpha</taxon>
        <taxon>Muscoidea</taxon>
        <taxon>Muscidae</taxon>
        <taxon>Stomoxys</taxon>
    </lineage>
</organism>
<dbReference type="Proteomes" id="UP000095300">
    <property type="component" value="Unassembled WGS sequence"/>
</dbReference>
<dbReference type="Pfam" id="PF00096">
    <property type="entry name" value="zf-C2H2"/>
    <property type="match status" value="5"/>
</dbReference>
<feature type="domain" description="C2H2-type" evidence="7">
    <location>
        <begin position="365"/>
        <end position="394"/>
    </location>
</feature>
<feature type="compositionally biased region" description="Polar residues" evidence="6">
    <location>
        <begin position="857"/>
        <end position="867"/>
    </location>
</feature>
<dbReference type="PANTHER" id="PTHR46179:SF25">
    <property type="entry name" value="METAL RESPONSE ELEMENT-BINDING TRANSCRIPTION FACTOR-1, ISOFORM C"/>
    <property type="match status" value="1"/>
</dbReference>
<dbReference type="SUPFAM" id="SSF57667">
    <property type="entry name" value="beta-beta-alpha zinc fingers"/>
    <property type="match status" value="4"/>
</dbReference>
<sequence>METSLDEMFSQPKENDNKECDDSSYGTNTSTTSLSNYSPLSSSSASSSSSSSLTSKSSTLERMNPTTLSFGGSDYPQVIQEGAQHVSQQVLQQLGFNIYDDNLIDINYNDHQPTTNIVYNNSCPPLLVGSSINNNNNNYKEITAKLLSNDTNLYIDDDFLLSYLSHPTDNSQNVTLTTSPSFFAPSSSHIVDSSSSPLLTSSLHDSVYNVPKIQSSSSSNTTTARRPSSICVNEDAHMYTDTSTNVGGICLKFEYMFENEKLIQVQPPPPPIISQSNTVATPVSSFETMDCNNPRLVDQISSPTIPHQEQQLNTTNTNESCYMEVNNEPDELSLCIRPGALHKQKGEPTYATVSFESSDESLSRYKCNYENCNRSYSTIGNLRTHLKTHKGEYRFKCTEEGCGKAFLTSYSLKIHIRVHTKVKPYECNVSGCEKAFNTRYRLHAHLRLHNGETFNCEQCQKCFTTLSDLKKHMRTHTQERPYRCPEDACGKAFTASHHLKTHIRTHTGERPYPCEETTCQKSFSTSHSLKSHKKTHQKQMQNRGPRERKNRNRSRKSVKFQGNNDDKHAVKQESAADETTSTYNSSEFEGSESYMMGNEKGSLELVKAEAIECSIDELYAAQVAEIKRSQYTALAPKIEMPLPELGQAYQLFHAEEEVTAPSWHIGTLESRPILPTAPVTPACVAIPTEVPSYVNLQGNYENAMQAINTNMPYQTNVSNGGMEVDAEQSQRSITNTQNQTCDTYHQVQGAMATANPTVDNLPLQENIEDLLMGTDYSSDADMETESLLNEILMAIDNNTSLLQETLQKADEVATGDTGLIEVDLRNSKPTLQQITADAGICSCVNCKCDQTKNCQGGCSSDKPCTNKSTHRHQQSKPTQKGCCGSNDKRPNKTSSKRESEMNQNIEDVALLLQNLASMDGKGSCCGGNSPKNISSGCSLSTDKSSSGCCSQQSLQATKSNCSSPINRSQTSVASSCCSAPREKPTVEVNSRICCSTERRDMPPPPPPPTKSVKSESCTCKSPSEGVANGCCVVICIKTLRALRKVLTKKHLNLVLCPQNQPISNV</sequence>
<feature type="compositionally biased region" description="Basic and acidic residues" evidence="6">
    <location>
        <begin position="886"/>
        <end position="900"/>
    </location>
</feature>
<dbReference type="GO" id="GO:0005634">
    <property type="term" value="C:nucleus"/>
    <property type="evidence" value="ECO:0007669"/>
    <property type="project" value="UniProtKB-ARBA"/>
</dbReference>
<evidence type="ECO:0000313" key="8">
    <source>
        <dbReference type="EnsemblMetazoa" id="SCAU016174-PB"/>
    </source>
</evidence>
<evidence type="ECO:0000256" key="2">
    <source>
        <dbReference type="ARBA" id="ARBA00022737"/>
    </source>
</evidence>
<feature type="region of interest" description="Disordered" evidence="6">
    <location>
        <begin position="1"/>
        <end position="72"/>
    </location>
</feature>
<keyword evidence="3 5" id="KW-0863">Zinc-finger</keyword>
<feature type="domain" description="C2H2-type" evidence="7">
    <location>
        <begin position="395"/>
        <end position="424"/>
    </location>
</feature>
<dbReference type="AlphaFoldDB" id="A0A1I8QDR6"/>
<feature type="region of interest" description="Disordered" evidence="6">
    <location>
        <begin position="523"/>
        <end position="594"/>
    </location>
</feature>
<keyword evidence="4" id="KW-0862">Zinc</keyword>
<dbReference type="PANTHER" id="PTHR46179">
    <property type="entry name" value="ZINC FINGER PROTEIN"/>
    <property type="match status" value="1"/>
</dbReference>
<keyword evidence="9" id="KW-1185">Reference proteome</keyword>
<evidence type="ECO:0000259" key="7">
    <source>
        <dbReference type="PROSITE" id="PS50157"/>
    </source>
</evidence>
<dbReference type="GO" id="GO:0008270">
    <property type="term" value="F:zinc ion binding"/>
    <property type="evidence" value="ECO:0007669"/>
    <property type="project" value="UniProtKB-KW"/>
</dbReference>
<dbReference type="InterPro" id="IPR051061">
    <property type="entry name" value="Zinc_finger_trans_reg"/>
</dbReference>
<feature type="compositionally biased region" description="Polar residues" evidence="6">
    <location>
        <begin position="577"/>
        <end position="588"/>
    </location>
</feature>
<feature type="compositionally biased region" description="Low complexity" evidence="6">
    <location>
        <begin position="23"/>
        <end position="60"/>
    </location>
</feature>
<dbReference type="SMART" id="SM00355">
    <property type="entry name" value="ZnF_C2H2"/>
    <property type="match status" value="6"/>
</dbReference>
<keyword evidence="1" id="KW-0479">Metal-binding</keyword>
<dbReference type="VEuPathDB" id="VectorBase:SCAU016174"/>
<accession>A0A1I8QDR6</accession>
<evidence type="ECO:0000256" key="3">
    <source>
        <dbReference type="ARBA" id="ARBA00022771"/>
    </source>
</evidence>
<evidence type="ECO:0000256" key="5">
    <source>
        <dbReference type="PROSITE-ProRule" id="PRU00042"/>
    </source>
</evidence>
<dbReference type="PROSITE" id="PS00028">
    <property type="entry name" value="ZINC_FINGER_C2H2_1"/>
    <property type="match status" value="6"/>
</dbReference>
<dbReference type="FunFam" id="3.30.160.60:FF:000125">
    <property type="entry name" value="Putative zinc finger protein 143"/>
    <property type="match status" value="1"/>
</dbReference>
<feature type="domain" description="C2H2-type" evidence="7">
    <location>
        <begin position="425"/>
        <end position="454"/>
    </location>
</feature>
<feature type="domain" description="C2H2-type" evidence="7">
    <location>
        <begin position="454"/>
        <end position="481"/>
    </location>
</feature>
<dbReference type="FunFam" id="3.30.160.60:FF:000072">
    <property type="entry name" value="zinc finger protein 143 isoform X1"/>
    <property type="match status" value="3"/>
</dbReference>
<dbReference type="STRING" id="35570.A0A1I8QDR6"/>
<proteinExistence type="predicted"/>
<evidence type="ECO:0000256" key="1">
    <source>
        <dbReference type="ARBA" id="ARBA00022723"/>
    </source>
</evidence>
<dbReference type="FunFam" id="3.30.160.60:FF:000349">
    <property type="entry name" value="metal regulatory transcription factor 1"/>
    <property type="match status" value="1"/>
</dbReference>
<feature type="compositionally biased region" description="Basic residues" evidence="6">
    <location>
        <begin position="546"/>
        <end position="558"/>
    </location>
</feature>
<dbReference type="Gene3D" id="3.30.160.60">
    <property type="entry name" value="Classic Zinc Finger"/>
    <property type="match status" value="6"/>
</dbReference>
<dbReference type="PROSITE" id="PS50157">
    <property type="entry name" value="ZINC_FINGER_C2H2_2"/>
    <property type="match status" value="6"/>
</dbReference>
<dbReference type="GO" id="GO:0006357">
    <property type="term" value="P:regulation of transcription by RNA polymerase II"/>
    <property type="evidence" value="ECO:0007669"/>
    <property type="project" value="TreeGrafter"/>
</dbReference>
<protein>
    <recommendedName>
        <fullName evidence="7">C2H2-type domain-containing protein</fullName>
    </recommendedName>
</protein>
<evidence type="ECO:0000256" key="6">
    <source>
        <dbReference type="SAM" id="MobiDB-lite"/>
    </source>
</evidence>
<dbReference type="FunFam" id="3.30.160.60:FF:000397">
    <property type="entry name" value="Metal regulatory transcription factor 1"/>
    <property type="match status" value="1"/>
</dbReference>
<name>A0A1I8QDR6_STOCA</name>
<dbReference type="InterPro" id="IPR036236">
    <property type="entry name" value="Znf_C2H2_sf"/>
</dbReference>
<feature type="domain" description="C2H2-type" evidence="7">
    <location>
        <begin position="512"/>
        <end position="541"/>
    </location>
</feature>
<dbReference type="InterPro" id="IPR013087">
    <property type="entry name" value="Znf_C2H2_type"/>
</dbReference>
<gene>
    <name evidence="8" type="primary">106090080</name>
</gene>
<dbReference type="OrthoDB" id="6145499at2759"/>
<reference evidence="8" key="1">
    <citation type="submission" date="2020-05" db="UniProtKB">
        <authorList>
            <consortium name="EnsemblMetazoa"/>
        </authorList>
    </citation>
    <scope>IDENTIFICATION</scope>
    <source>
        <strain evidence="8">USDA</strain>
    </source>
</reference>
<dbReference type="KEGG" id="scac:106090080"/>
<feature type="domain" description="C2H2-type" evidence="7">
    <location>
        <begin position="482"/>
        <end position="511"/>
    </location>
</feature>
<keyword evidence="2" id="KW-0677">Repeat</keyword>
<evidence type="ECO:0000256" key="4">
    <source>
        <dbReference type="ARBA" id="ARBA00022833"/>
    </source>
</evidence>
<dbReference type="EnsemblMetazoa" id="SCAU016174-RB">
    <property type="protein sequence ID" value="SCAU016174-PB"/>
    <property type="gene ID" value="SCAU016174"/>
</dbReference>
<feature type="region of interest" description="Disordered" evidence="6">
    <location>
        <begin position="857"/>
        <end position="901"/>
    </location>
</feature>